<protein>
    <recommendedName>
        <fullName evidence="3">Type II secretion system (T2SS), protein M subtype b</fullName>
    </recommendedName>
</protein>
<name>A0ABS8XHL5_9BURK</name>
<dbReference type="Proteomes" id="UP001201463">
    <property type="component" value="Unassembled WGS sequence"/>
</dbReference>
<keyword evidence="2" id="KW-1185">Reference proteome</keyword>
<organism evidence="1 2">
    <name type="scientific">Pelomonas caseinilytica</name>
    <dbReference type="NCBI Taxonomy" id="2906763"/>
    <lineage>
        <taxon>Bacteria</taxon>
        <taxon>Pseudomonadati</taxon>
        <taxon>Pseudomonadota</taxon>
        <taxon>Betaproteobacteria</taxon>
        <taxon>Burkholderiales</taxon>
        <taxon>Sphaerotilaceae</taxon>
        <taxon>Roseateles</taxon>
    </lineage>
</organism>
<proteinExistence type="predicted"/>
<evidence type="ECO:0000313" key="2">
    <source>
        <dbReference type="Proteomes" id="UP001201463"/>
    </source>
</evidence>
<comment type="caution">
    <text evidence="1">The sequence shown here is derived from an EMBL/GenBank/DDBJ whole genome shotgun (WGS) entry which is preliminary data.</text>
</comment>
<accession>A0ABS8XHL5</accession>
<dbReference type="EMBL" id="JAJTWT010000004">
    <property type="protein sequence ID" value="MCE4538049.1"/>
    <property type="molecule type" value="Genomic_DNA"/>
</dbReference>
<evidence type="ECO:0000313" key="1">
    <source>
        <dbReference type="EMBL" id="MCE4538049.1"/>
    </source>
</evidence>
<evidence type="ECO:0008006" key="3">
    <source>
        <dbReference type="Google" id="ProtNLM"/>
    </source>
</evidence>
<gene>
    <name evidence="1" type="ORF">LXT12_12390</name>
</gene>
<sequence length="174" mass="19170">MKLWLKRWRRLGWPAALAALLTLAAALGATWLSHGQAGLQAQRHDLARQRAALAARRLPADAKARDAESLRAALPPDSQRAARTAALLGLATELGLPWPRSEFRYEADRELGVAQYRVAMQVDGRYGAVRDFVAEALRRDPALALDGVHLRRDAARPGEVRAELAWVLLMQGAR</sequence>
<reference evidence="1 2" key="1">
    <citation type="submission" date="2021-12" db="EMBL/GenBank/DDBJ databases">
        <title>Genome seq of p7.</title>
        <authorList>
            <person name="Seo T."/>
        </authorList>
    </citation>
    <scope>NUCLEOTIDE SEQUENCE [LARGE SCALE GENOMIC DNA]</scope>
    <source>
        <strain evidence="1 2">P7</strain>
    </source>
</reference>
<dbReference type="RefSeq" id="WP_233392461.1">
    <property type="nucleotide sequence ID" value="NZ_JAJTWT010000004.1"/>
</dbReference>